<feature type="region of interest" description="Disordered" evidence="3">
    <location>
        <begin position="132"/>
        <end position="185"/>
    </location>
</feature>
<feature type="region of interest" description="Disordered" evidence="3">
    <location>
        <begin position="214"/>
        <end position="275"/>
    </location>
</feature>
<feature type="domain" description="PUM-HD" evidence="4">
    <location>
        <begin position="199"/>
        <end position="544"/>
    </location>
</feature>
<dbReference type="PROSITE" id="PS50302">
    <property type="entry name" value="PUM"/>
    <property type="match status" value="2"/>
</dbReference>
<dbReference type="Pfam" id="PF00806">
    <property type="entry name" value="PUF"/>
    <property type="match status" value="5"/>
</dbReference>
<feature type="non-terminal residue" evidence="5">
    <location>
        <position position="1"/>
    </location>
</feature>
<dbReference type="EMBL" id="CAJNNV010025221">
    <property type="protein sequence ID" value="CAE8613215.1"/>
    <property type="molecule type" value="Genomic_DNA"/>
</dbReference>
<reference evidence="5" key="1">
    <citation type="submission" date="2021-02" db="EMBL/GenBank/DDBJ databases">
        <authorList>
            <person name="Dougan E. K."/>
            <person name="Rhodes N."/>
            <person name="Thang M."/>
            <person name="Chan C."/>
        </authorList>
    </citation>
    <scope>NUCLEOTIDE SEQUENCE</scope>
</reference>
<dbReference type="InterPro" id="IPR001313">
    <property type="entry name" value="Pumilio_RNA-bd_rpt"/>
</dbReference>
<gene>
    <name evidence="5" type="ORF">PGLA1383_LOCUS30993</name>
</gene>
<evidence type="ECO:0000256" key="1">
    <source>
        <dbReference type="ARBA" id="ARBA00022737"/>
    </source>
</evidence>
<name>A0A813FHP3_POLGL</name>
<evidence type="ECO:0000259" key="4">
    <source>
        <dbReference type="PROSITE" id="PS50303"/>
    </source>
</evidence>
<proteinExistence type="predicted"/>
<dbReference type="AlphaFoldDB" id="A0A813FHP3"/>
<dbReference type="InterPro" id="IPR011989">
    <property type="entry name" value="ARM-like"/>
</dbReference>
<dbReference type="InterPro" id="IPR033133">
    <property type="entry name" value="PUM-HD"/>
</dbReference>
<dbReference type="OrthoDB" id="668540at2759"/>
<evidence type="ECO:0000313" key="6">
    <source>
        <dbReference type="Proteomes" id="UP000654075"/>
    </source>
</evidence>
<dbReference type="Gene3D" id="1.25.10.10">
    <property type="entry name" value="Leucine-rich Repeat Variant"/>
    <property type="match status" value="1"/>
</dbReference>
<sequence>RMACYGLYGQGANQQCQVMLVEPSGAVGWLPANTAVWPQGAGSGFDFDPVSCCWQAQLPWQVQAAMMQQPMCVPAVMPQSDLQPALQPHCGPSQNVVAAWVQAQTGPGVMGTTTSLAVTSDPAIIAASCPTMTAPKDAAPPRSRGASWEEPAMPRGGSWDQPLSRGGSWEEDHGQEKRTRSEEDEEAAKWLAMTVGSRCSASALRRRRRQRAAIFTPPGDAQQNWAQEMESFSKDGPRLPTRRASNPNPLQGPLPAGPTRRGVTQDTAKTAAKAEEQRCARLTADLEAGGERMAAAAAALQGDVCRMSGESLGCRVVQLALSVLDRRLADELVGELHGHVREAINSPHGNYVIQKVVEVMPFNSADFVVQELRSQGAATARHRFGCRIICRLMEHSASEEDTAALADEVLEHAEELCRHSFGHHVVQSILEHGLPRQRACIAAALCHDLHRSARNRNASYVIEKALTYCSEEDRHAISTGLLSSPEDIALLAQNQFGAFVVRALLRLPGDSGQTALEHLKLGASQQRCQQQVGKHLHRLLEEHLPAAATAAAAAA</sequence>
<dbReference type="PANTHER" id="PTHR12537">
    <property type="entry name" value="RNA BINDING PROTEIN PUMILIO-RELATED"/>
    <property type="match status" value="1"/>
</dbReference>
<protein>
    <recommendedName>
        <fullName evidence="4">PUM-HD domain-containing protein</fullName>
    </recommendedName>
</protein>
<evidence type="ECO:0000256" key="2">
    <source>
        <dbReference type="PROSITE-ProRule" id="PRU00317"/>
    </source>
</evidence>
<accession>A0A813FHP3</accession>
<dbReference type="GO" id="GO:0005737">
    <property type="term" value="C:cytoplasm"/>
    <property type="evidence" value="ECO:0007669"/>
    <property type="project" value="TreeGrafter"/>
</dbReference>
<organism evidence="5 6">
    <name type="scientific">Polarella glacialis</name>
    <name type="common">Dinoflagellate</name>
    <dbReference type="NCBI Taxonomy" id="89957"/>
    <lineage>
        <taxon>Eukaryota</taxon>
        <taxon>Sar</taxon>
        <taxon>Alveolata</taxon>
        <taxon>Dinophyceae</taxon>
        <taxon>Suessiales</taxon>
        <taxon>Suessiaceae</taxon>
        <taxon>Polarella</taxon>
    </lineage>
</organism>
<dbReference type="Proteomes" id="UP000654075">
    <property type="component" value="Unassembled WGS sequence"/>
</dbReference>
<keyword evidence="1" id="KW-0677">Repeat</keyword>
<keyword evidence="6" id="KW-1185">Reference proteome</keyword>
<evidence type="ECO:0000256" key="3">
    <source>
        <dbReference type="SAM" id="MobiDB-lite"/>
    </source>
</evidence>
<dbReference type="SMART" id="SM00025">
    <property type="entry name" value="Pumilio"/>
    <property type="match status" value="6"/>
</dbReference>
<dbReference type="InterPro" id="IPR016024">
    <property type="entry name" value="ARM-type_fold"/>
</dbReference>
<comment type="caution">
    <text evidence="5">The sequence shown here is derived from an EMBL/GenBank/DDBJ whole genome shotgun (WGS) entry which is preliminary data.</text>
</comment>
<dbReference type="GO" id="GO:0010608">
    <property type="term" value="P:post-transcriptional regulation of gene expression"/>
    <property type="evidence" value="ECO:0007669"/>
    <property type="project" value="TreeGrafter"/>
</dbReference>
<feature type="repeat" description="Pumilio" evidence="2">
    <location>
        <begin position="408"/>
        <end position="443"/>
    </location>
</feature>
<evidence type="ECO:0000313" key="5">
    <source>
        <dbReference type="EMBL" id="CAE8613215.1"/>
    </source>
</evidence>
<dbReference type="PROSITE" id="PS50303">
    <property type="entry name" value="PUM_HD"/>
    <property type="match status" value="1"/>
</dbReference>
<dbReference type="GO" id="GO:0003729">
    <property type="term" value="F:mRNA binding"/>
    <property type="evidence" value="ECO:0007669"/>
    <property type="project" value="TreeGrafter"/>
</dbReference>
<dbReference type="SUPFAM" id="SSF48371">
    <property type="entry name" value="ARM repeat"/>
    <property type="match status" value="1"/>
</dbReference>
<dbReference type="PANTHER" id="PTHR12537:SF12">
    <property type="entry name" value="MATERNAL PROTEIN PUMILIO"/>
    <property type="match status" value="1"/>
</dbReference>
<feature type="repeat" description="Pumilio" evidence="2">
    <location>
        <begin position="335"/>
        <end position="370"/>
    </location>
</feature>
<feature type="compositionally biased region" description="Basic and acidic residues" evidence="3">
    <location>
        <begin position="168"/>
        <end position="181"/>
    </location>
</feature>